<accession>A0AAV8EY65</accession>
<comment type="caution">
    <text evidence="4">The sequence shown here is derived from an EMBL/GenBank/DDBJ whole genome shotgun (WGS) entry which is preliminary data.</text>
</comment>
<dbReference type="SUPFAM" id="SSF52058">
    <property type="entry name" value="L domain-like"/>
    <property type="match status" value="1"/>
</dbReference>
<dbReference type="InterPro" id="IPR003591">
    <property type="entry name" value="Leu-rich_rpt_typical-subtyp"/>
</dbReference>
<dbReference type="Pfam" id="PF23598">
    <property type="entry name" value="LRR_14"/>
    <property type="match status" value="1"/>
</dbReference>
<dbReference type="PANTHER" id="PTHR47186">
    <property type="entry name" value="LEUCINE-RICH REPEAT-CONTAINING PROTEIN 57"/>
    <property type="match status" value="1"/>
</dbReference>
<dbReference type="AlphaFoldDB" id="A0AAV8EY65"/>
<protein>
    <submittedName>
        <fullName evidence="4">Disease resistance protein (CC-NBS-LRR class) family</fullName>
    </submittedName>
</protein>
<name>A0AAV8EY65_9POAL</name>
<dbReference type="Proteomes" id="UP001140206">
    <property type="component" value="Chromosome 2"/>
</dbReference>
<evidence type="ECO:0000256" key="1">
    <source>
        <dbReference type="ARBA" id="ARBA00022614"/>
    </source>
</evidence>
<dbReference type="InterPro" id="IPR055414">
    <property type="entry name" value="LRR_R13L4/SHOC2-like"/>
</dbReference>
<dbReference type="EMBL" id="JAMFTS010000002">
    <property type="protein sequence ID" value="KAJ4785669.1"/>
    <property type="molecule type" value="Genomic_DNA"/>
</dbReference>
<gene>
    <name evidence="4" type="ORF">LUZ62_036915</name>
</gene>
<keyword evidence="5" id="KW-1185">Reference proteome</keyword>
<keyword evidence="2" id="KW-0677">Repeat</keyword>
<dbReference type="Gene3D" id="3.80.10.10">
    <property type="entry name" value="Ribonuclease Inhibitor"/>
    <property type="match status" value="2"/>
</dbReference>
<feature type="domain" description="Disease resistance R13L4/SHOC-2-like LRR" evidence="3">
    <location>
        <begin position="7"/>
        <end position="323"/>
    </location>
</feature>
<evidence type="ECO:0000313" key="4">
    <source>
        <dbReference type="EMBL" id="KAJ4785669.1"/>
    </source>
</evidence>
<proteinExistence type="predicted"/>
<evidence type="ECO:0000256" key="2">
    <source>
        <dbReference type="ARBA" id="ARBA00022737"/>
    </source>
</evidence>
<organism evidence="4 5">
    <name type="scientific">Rhynchospora pubera</name>
    <dbReference type="NCBI Taxonomy" id="906938"/>
    <lineage>
        <taxon>Eukaryota</taxon>
        <taxon>Viridiplantae</taxon>
        <taxon>Streptophyta</taxon>
        <taxon>Embryophyta</taxon>
        <taxon>Tracheophyta</taxon>
        <taxon>Spermatophyta</taxon>
        <taxon>Magnoliopsida</taxon>
        <taxon>Liliopsida</taxon>
        <taxon>Poales</taxon>
        <taxon>Cyperaceae</taxon>
        <taxon>Cyperoideae</taxon>
        <taxon>Rhynchosporeae</taxon>
        <taxon>Rhynchospora</taxon>
    </lineage>
</organism>
<dbReference type="PANTHER" id="PTHR47186:SF49">
    <property type="entry name" value="NB-ARC DOMAIN-CONTAINING PROTEIN"/>
    <property type="match status" value="1"/>
</dbReference>
<evidence type="ECO:0000313" key="5">
    <source>
        <dbReference type="Proteomes" id="UP001140206"/>
    </source>
</evidence>
<keyword evidence="1" id="KW-0433">Leucine-rich repeat</keyword>
<evidence type="ECO:0000259" key="3">
    <source>
        <dbReference type="Pfam" id="PF23598"/>
    </source>
</evidence>
<dbReference type="SMART" id="SM00369">
    <property type="entry name" value="LRR_TYP"/>
    <property type="match status" value="3"/>
</dbReference>
<reference evidence="4" key="1">
    <citation type="submission" date="2022-08" db="EMBL/GenBank/DDBJ databases">
        <authorList>
            <person name="Marques A."/>
        </authorList>
    </citation>
    <scope>NUCLEOTIDE SEQUENCE</scope>
    <source>
        <strain evidence="4">RhyPub2mFocal</strain>
        <tissue evidence="4">Leaves</tissue>
    </source>
</reference>
<sequence>MDDVMSNVLLSFSRLRIVDLTSSKISSLPDSFCGLVHLRYLNVGNSNLETLPNSIGNLKKLEFLGLGSCKRLSHVPSGIFNLLHLRFLSFHNTNIEEFPAGLRKLKKLVELIGFVPDKNNSKGLSGLQDLGTLCQLSTLSLRNLDKASDVTVAKKANLEEKSHLKDLNFFYKLNQGFQDSHPIEEKILIEDVLNALSPPPSIEILTISGYFGRQLPKWLYVGIDTSKLKFLRFLEICQCECFSQLPPLGLLPNLDLLRIEGAISVVKIGREFLLDDRTEVNHSSILPFPQLRAVKMTRMPCWSEWLWEEGRPAMPKLKKLIIEKCPKLSSLPKGLSHHATSLELLVIVAAELLTSVEDLQSVKDLVVLDNPNLKRISNLPNPSNIIIRNCPNLETLENLKPFQRMVIYDLEMETLPDYLKTIMPEKLIVGCREELIMKIISLGVGSSEWQKFEHITVVKIFSNDESISAIYSKTPFSFTTKPQMPTEISKQGANQQM</sequence>
<dbReference type="InterPro" id="IPR032675">
    <property type="entry name" value="LRR_dom_sf"/>
</dbReference>